<keyword evidence="1" id="KW-0472">Membrane</keyword>
<dbReference type="Pfam" id="PF10734">
    <property type="entry name" value="DUF2523"/>
    <property type="match status" value="1"/>
</dbReference>
<keyword evidence="1" id="KW-0812">Transmembrane</keyword>
<dbReference type="HOGENOM" id="CLU_166837_0_0_6"/>
<evidence type="ECO:0000313" key="4">
    <source>
        <dbReference type="Proteomes" id="UP000010820"/>
    </source>
</evidence>
<dbReference type="InterPro" id="IPR019670">
    <property type="entry name" value="DUF2523"/>
</dbReference>
<accession>L0GN41</accession>
<evidence type="ECO:0008006" key="5">
    <source>
        <dbReference type="Google" id="ProtNLM"/>
    </source>
</evidence>
<dbReference type="PATRIC" id="fig|644801.3.peg.2147"/>
<organism evidence="3 4">
    <name type="scientific">Stutzerimonas stutzeri RCH2</name>
    <dbReference type="NCBI Taxonomy" id="644801"/>
    <lineage>
        <taxon>Bacteria</taxon>
        <taxon>Pseudomonadati</taxon>
        <taxon>Pseudomonadota</taxon>
        <taxon>Gammaproteobacteria</taxon>
        <taxon>Pseudomonadales</taxon>
        <taxon>Pseudomonadaceae</taxon>
        <taxon>Stutzerimonas</taxon>
    </lineage>
</organism>
<dbReference type="AlphaFoldDB" id="L0GN41"/>
<dbReference type="KEGG" id="psh:Psest_2196"/>
<proteinExistence type="predicted"/>
<feature type="transmembrane region" description="Helical" evidence="1">
    <location>
        <begin position="12"/>
        <end position="35"/>
    </location>
</feature>
<reference evidence="3 4" key="1">
    <citation type="submission" date="2011-10" db="EMBL/GenBank/DDBJ databases">
        <title>Complete sequence of chromosome of Pseudomonas stutzeri RCH2.</title>
        <authorList>
            <consortium name="US DOE Joint Genome Institute"/>
            <person name="Lucas S."/>
            <person name="Han J."/>
            <person name="Lapidus A."/>
            <person name="Cheng J.-F."/>
            <person name="Goodwin L."/>
            <person name="Pitluck S."/>
            <person name="Peters L."/>
            <person name="Ovchinnikova G."/>
            <person name="Zeytun A."/>
            <person name="Lu M."/>
            <person name="Detter J.C."/>
            <person name="Han C."/>
            <person name="Tapia R."/>
            <person name="Land M."/>
            <person name="Hauser L."/>
            <person name="Kyrpides N."/>
            <person name="Ivanova N."/>
            <person name="Pagani I."/>
            <person name="Chakraborty R."/>
            <person name="Arkin A."/>
            <person name="Dehal P."/>
            <person name="Wall J."/>
            <person name="Hazen T."/>
            <person name="Woyke T."/>
        </authorList>
    </citation>
    <scope>NUCLEOTIDE SEQUENCE [LARGE SCALE GENOMIC DNA]</scope>
    <source>
        <strain evidence="3 4">RCH2</strain>
    </source>
</reference>
<evidence type="ECO:0000313" key="3">
    <source>
        <dbReference type="EMBL" id="AGA86739.1"/>
    </source>
</evidence>
<dbReference type="EMBL" id="CP003071">
    <property type="protein sequence ID" value="AGA86730.1"/>
    <property type="molecule type" value="Genomic_DNA"/>
</dbReference>
<sequence length="88" mass="9888">MLADFAQWLKDFFLWLPLKIWEMMLDALASVIEALPVPDFMSNAQGYMSSVGGNVLWVLDLFAVPQGMGMVMAALVLRFIVRRIPIIG</sequence>
<evidence type="ECO:0000256" key="1">
    <source>
        <dbReference type="SAM" id="Phobius"/>
    </source>
</evidence>
<protein>
    <recommendedName>
        <fullName evidence="5">DUF2523 domain-containing protein</fullName>
    </recommendedName>
</protein>
<dbReference type="Proteomes" id="UP000010820">
    <property type="component" value="Chromosome"/>
</dbReference>
<name>L0GN41_STUST</name>
<gene>
    <name evidence="2" type="ORF">Psest_2196</name>
    <name evidence="3" type="ORF">Psest_2205</name>
</gene>
<keyword evidence="1" id="KW-1133">Transmembrane helix</keyword>
<dbReference type="RefSeq" id="WP_015277013.1">
    <property type="nucleotide sequence ID" value="NC_019936.1"/>
</dbReference>
<feature type="transmembrane region" description="Helical" evidence="1">
    <location>
        <begin position="55"/>
        <end position="81"/>
    </location>
</feature>
<dbReference type="STRING" id="644801.Psest_2196"/>
<dbReference type="EMBL" id="CP003071">
    <property type="protein sequence ID" value="AGA86739.1"/>
    <property type="molecule type" value="Genomic_DNA"/>
</dbReference>
<evidence type="ECO:0000313" key="2">
    <source>
        <dbReference type="EMBL" id="AGA86730.1"/>
    </source>
</evidence>
<dbReference type="KEGG" id="psh:Psest_2205"/>